<reference evidence="3" key="1">
    <citation type="journal article" date="2019" name="Int. J. Syst. Evol. Microbiol.">
        <title>The Global Catalogue of Microorganisms (GCM) 10K type strain sequencing project: providing services to taxonomists for standard genome sequencing and annotation.</title>
        <authorList>
            <consortium name="The Broad Institute Genomics Platform"/>
            <consortium name="The Broad Institute Genome Sequencing Center for Infectious Disease"/>
            <person name="Wu L."/>
            <person name="Ma J."/>
        </authorList>
    </citation>
    <scope>NUCLEOTIDE SEQUENCE [LARGE SCALE GENOMIC DNA]</scope>
    <source>
        <strain evidence="3">CCUG 30340</strain>
    </source>
</reference>
<dbReference type="Gene3D" id="3.30.450.180">
    <property type="match status" value="1"/>
</dbReference>
<protein>
    <submittedName>
        <fullName evidence="2">Helix-turn-helix domain-containing protein</fullName>
    </submittedName>
</protein>
<evidence type="ECO:0000313" key="2">
    <source>
        <dbReference type="EMBL" id="MFC4819081.1"/>
    </source>
</evidence>
<feature type="domain" description="HTH cro/C1-type" evidence="1">
    <location>
        <begin position="10"/>
        <end position="64"/>
    </location>
</feature>
<dbReference type="InterPro" id="IPR001387">
    <property type="entry name" value="Cro/C1-type_HTH"/>
</dbReference>
<dbReference type="SMART" id="SM00530">
    <property type="entry name" value="HTH_XRE"/>
    <property type="match status" value="1"/>
</dbReference>
<dbReference type="Proteomes" id="UP001595886">
    <property type="component" value="Unassembled WGS sequence"/>
</dbReference>
<evidence type="ECO:0000313" key="3">
    <source>
        <dbReference type="Proteomes" id="UP001595886"/>
    </source>
</evidence>
<dbReference type="RefSeq" id="WP_380018818.1">
    <property type="nucleotide sequence ID" value="NZ_JBHSHD010000002.1"/>
</dbReference>
<dbReference type="CDD" id="cd00093">
    <property type="entry name" value="HTH_XRE"/>
    <property type="match status" value="1"/>
</dbReference>
<dbReference type="PROSITE" id="PS50943">
    <property type="entry name" value="HTH_CROC1"/>
    <property type="match status" value="1"/>
</dbReference>
<dbReference type="PANTHER" id="PTHR35010">
    <property type="entry name" value="BLL4672 PROTEIN-RELATED"/>
    <property type="match status" value="1"/>
</dbReference>
<gene>
    <name evidence="2" type="ORF">ACFO6Q_02025</name>
</gene>
<dbReference type="Gene3D" id="1.10.260.40">
    <property type="entry name" value="lambda repressor-like DNA-binding domains"/>
    <property type="match status" value="1"/>
</dbReference>
<dbReference type="SUPFAM" id="SSF47413">
    <property type="entry name" value="lambda repressor-like DNA-binding domains"/>
    <property type="match status" value="1"/>
</dbReference>
<proteinExistence type="predicted"/>
<organism evidence="2 3">
    <name type="scientific">Dokdonella ginsengisoli</name>
    <dbReference type="NCBI Taxonomy" id="363846"/>
    <lineage>
        <taxon>Bacteria</taxon>
        <taxon>Pseudomonadati</taxon>
        <taxon>Pseudomonadota</taxon>
        <taxon>Gammaproteobacteria</taxon>
        <taxon>Lysobacterales</taxon>
        <taxon>Rhodanobacteraceae</taxon>
        <taxon>Dokdonella</taxon>
    </lineage>
</organism>
<dbReference type="PANTHER" id="PTHR35010:SF4">
    <property type="entry name" value="BLL5781 PROTEIN"/>
    <property type="match status" value="1"/>
</dbReference>
<dbReference type="InterPro" id="IPR041413">
    <property type="entry name" value="MLTR_LBD"/>
</dbReference>
<comment type="caution">
    <text evidence="2">The sequence shown here is derived from an EMBL/GenBank/DDBJ whole genome shotgun (WGS) entry which is preliminary data.</text>
</comment>
<dbReference type="Pfam" id="PF17765">
    <property type="entry name" value="MLTR_LBD"/>
    <property type="match status" value="1"/>
</dbReference>
<dbReference type="EMBL" id="JBHSHD010000002">
    <property type="protein sequence ID" value="MFC4819081.1"/>
    <property type="molecule type" value="Genomic_DNA"/>
</dbReference>
<name>A0ABV9QQ91_9GAMM</name>
<dbReference type="InterPro" id="IPR010982">
    <property type="entry name" value="Lambda_DNA-bd_dom_sf"/>
</dbReference>
<evidence type="ECO:0000259" key="1">
    <source>
        <dbReference type="PROSITE" id="PS50943"/>
    </source>
</evidence>
<keyword evidence="3" id="KW-1185">Reference proteome</keyword>
<accession>A0ABV9QQ91</accession>
<sequence>MSAPQIGILLREWRAARRLSQLDLALEAGLSSRHLSYVETGKAKPSREAIERLAEALEMPLRERNELLVAAGYAPRYGEAPLDAPSLTQVRRAVDLLLVQQEPYPAFLVDRRWNILGANRAAARVNRFLLDGRDSPHRNMIRHFFDPADLRGAVANWNEVAAELIRHLHGALRTAPGDPHARALLDEALSYPGVPARWRRRELDAAPAPLLTVAFRKHDRELRFFSTITTFATPRDVTLDELRIESCFAEDEATAALCRELARADA</sequence>
<dbReference type="Pfam" id="PF13560">
    <property type="entry name" value="HTH_31"/>
    <property type="match status" value="1"/>
</dbReference>